<keyword evidence="3" id="KW-1185">Reference proteome</keyword>
<dbReference type="InterPro" id="IPR005358">
    <property type="entry name" value="Puta_zinc/iron-chelating_dom"/>
</dbReference>
<dbReference type="PANTHER" id="PTHR35866">
    <property type="entry name" value="PUTATIVE-RELATED"/>
    <property type="match status" value="1"/>
</dbReference>
<feature type="region of interest" description="Disordered" evidence="1">
    <location>
        <begin position="194"/>
        <end position="248"/>
    </location>
</feature>
<evidence type="ECO:0000313" key="3">
    <source>
        <dbReference type="Proteomes" id="UP001374803"/>
    </source>
</evidence>
<dbReference type="PANTHER" id="PTHR35866:SF2">
    <property type="entry name" value="YKGJ FAMILY CYSTEINE CLUSTER PROTEIN"/>
    <property type="match status" value="1"/>
</dbReference>
<organism evidence="2 3">
    <name type="scientific">Pendulispora rubella</name>
    <dbReference type="NCBI Taxonomy" id="2741070"/>
    <lineage>
        <taxon>Bacteria</taxon>
        <taxon>Pseudomonadati</taxon>
        <taxon>Myxococcota</taxon>
        <taxon>Myxococcia</taxon>
        <taxon>Myxococcales</taxon>
        <taxon>Sorangiineae</taxon>
        <taxon>Pendulisporaceae</taxon>
        <taxon>Pendulispora</taxon>
    </lineage>
</organism>
<dbReference type="Proteomes" id="UP001374803">
    <property type="component" value="Chromosome"/>
</dbReference>
<evidence type="ECO:0000313" key="2">
    <source>
        <dbReference type="EMBL" id="WXB10611.1"/>
    </source>
</evidence>
<proteinExistence type="predicted"/>
<reference evidence="2" key="1">
    <citation type="submission" date="2021-12" db="EMBL/GenBank/DDBJ databases">
        <title>Discovery of the Pendulisporaceae a myxobacterial family with distinct sporulation behavior and unique specialized metabolism.</title>
        <authorList>
            <person name="Garcia R."/>
            <person name="Popoff A."/>
            <person name="Bader C.D."/>
            <person name="Loehr J."/>
            <person name="Walesch S."/>
            <person name="Walt C."/>
            <person name="Boldt J."/>
            <person name="Bunk B."/>
            <person name="Haeckl F.J.F.P.J."/>
            <person name="Gunesch A.P."/>
            <person name="Birkelbach J."/>
            <person name="Nuebel U."/>
            <person name="Pietschmann T."/>
            <person name="Bach T."/>
            <person name="Mueller R."/>
        </authorList>
    </citation>
    <scope>NUCLEOTIDE SEQUENCE</scope>
    <source>
        <strain evidence="2">MSr11367</strain>
    </source>
</reference>
<gene>
    <name evidence="2" type="ORF">LVJ94_25710</name>
</gene>
<sequence length="248" mass="28478">MKNFPGARYLNFRCTGCGNCCKDPLLPLTQDDISRIIERTGDSPSHIAQVVDKHAIHMDDEPEAFAMLRQGKRVLVLRHEQGRCIYLGDDNRCTIYTSRPLGCRIYPLDPEFNKKKKLRRLTLVQATECPYEMDGNVDTEPLYDLQQRYWKQHEDYNTKVAEWNRVQRRRRREGRAAQTAREFFTFLGLTDSEPSNKRRVPATTKSADSKSAAASSASPAKTRKAKAPAKTRATKSRTVAKQKRRTSR</sequence>
<accession>A0ABZ2LI48</accession>
<feature type="compositionally biased region" description="Basic residues" evidence="1">
    <location>
        <begin position="221"/>
        <end position="248"/>
    </location>
</feature>
<dbReference type="RefSeq" id="WP_394840286.1">
    <property type="nucleotide sequence ID" value="NZ_CP089929.1"/>
</dbReference>
<feature type="compositionally biased region" description="Low complexity" evidence="1">
    <location>
        <begin position="201"/>
        <end position="220"/>
    </location>
</feature>
<dbReference type="EMBL" id="CP089983">
    <property type="protein sequence ID" value="WXB10611.1"/>
    <property type="molecule type" value="Genomic_DNA"/>
</dbReference>
<name>A0ABZ2LI48_9BACT</name>
<dbReference type="Pfam" id="PF03692">
    <property type="entry name" value="CxxCxxCC"/>
    <property type="match status" value="1"/>
</dbReference>
<evidence type="ECO:0000256" key="1">
    <source>
        <dbReference type="SAM" id="MobiDB-lite"/>
    </source>
</evidence>
<protein>
    <submittedName>
        <fullName evidence="2">YkgJ family cysteine cluster protein</fullName>
    </submittedName>
</protein>